<evidence type="ECO:0000313" key="2">
    <source>
        <dbReference type="Proteomes" id="UP000728185"/>
    </source>
</evidence>
<dbReference type="Proteomes" id="UP000728185">
    <property type="component" value="Unassembled WGS sequence"/>
</dbReference>
<dbReference type="AlphaFoldDB" id="A0A8E0VGD1"/>
<keyword evidence="2" id="KW-1185">Reference proteome</keyword>
<sequence>MLHRAHIACARSHACTQSPVLPNHRHRFSVPGTETRPDRSSVTTVAVTAHNLPEIGPSHPTTRTRSHSLRPIGKQKNLVLDLGTMNSDVDRTPVHVRTNTVLSHSPVSPFPSFHLSSSPTIQDTVLALFSRFDVENGIETSENQLSPSR</sequence>
<gene>
    <name evidence="1" type="ORF">FBUS_01289</name>
</gene>
<dbReference type="EMBL" id="LUCM01008695">
    <property type="protein sequence ID" value="KAA0188065.1"/>
    <property type="molecule type" value="Genomic_DNA"/>
</dbReference>
<evidence type="ECO:0000313" key="1">
    <source>
        <dbReference type="EMBL" id="KAA0188065.1"/>
    </source>
</evidence>
<protein>
    <submittedName>
        <fullName evidence="1">Uncharacterized protein</fullName>
    </submittedName>
</protein>
<name>A0A8E0VGD1_9TREM</name>
<accession>A0A8E0VGD1</accession>
<proteinExistence type="predicted"/>
<organism evidence="1 2">
    <name type="scientific">Fasciolopsis buskii</name>
    <dbReference type="NCBI Taxonomy" id="27845"/>
    <lineage>
        <taxon>Eukaryota</taxon>
        <taxon>Metazoa</taxon>
        <taxon>Spiralia</taxon>
        <taxon>Lophotrochozoa</taxon>
        <taxon>Platyhelminthes</taxon>
        <taxon>Trematoda</taxon>
        <taxon>Digenea</taxon>
        <taxon>Plagiorchiida</taxon>
        <taxon>Echinostomata</taxon>
        <taxon>Echinostomatoidea</taxon>
        <taxon>Fasciolidae</taxon>
        <taxon>Fasciolopsis</taxon>
    </lineage>
</organism>
<reference evidence="1" key="1">
    <citation type="submission" date="2019-05" db="EMBL/GenBank/DDBJ databases">
        <title>Annotation for the trematode Fasciolopsis buski.</title>
        <authorList>
            <person name="Choi Y.-J."/>
        </authorList>
    </citation>
    <scope>NUCLEOTIDE SEQUENCE</scope>
    <source>
        <strain evidence="1">HT</strain>
        <tissue evidence="1">Whole worm</tissue>
    </source>
</reference>
<comment type="caution">
    <text evidence="1">The sequence shown here is derived from an EMBL/GenBank/DDBJ whole genome shotgun (WGS) entry which is preliminary data.</text>
</comment>